<dbReference type="InterPro" id="IPR036291">
    <property type="entry name" value="NAD(P)-bd_dom_sf"/>
</dbReference>
<dbReference type="OrthoDB" id="9808275at2"/>
<keyword evidence="4 11" id="KW-0520">NAD</keyword>
<evidence type="ECO:0000256" key="8">
    <source>
        <dbReference type="PIRSR" id="PIRSR601088-2"/>
    </source>
</evidence>
<reference evidence="13 14" key="1">
    <citation type="submission" date="2017-05" db="EMBL/GenBank/DDBJ databases">
        <title>Vagococcus spp. assemblies.</title>
        <authorList>
            <person name="Gulvik C.A."/>
        </authorList>
    </citation>
    <scope>NUCLEOTIDE SEQUENCE [LARGE SCALE GENOMIC DNA]</scope>
    <source>
        <strain evidence="13 14">LMG 24798</strain>
    </source>
</reference>
<feature type="site" description="Increases basicity of active site Tyr" evidence="10">
    <location>
        <position position="113"/>
    </location>
</feature>
<keyword evidence="9" id="KW-0170">Cobalt</keyword>
<dbReference type="Pfam" id="PF11975">
    <property type="entry name" value="Glyco_hydro_4C"/>
    <property type="match status" value="1"/>
</dbReference>
<dbReference type="InterPro" id="IPR022616">
    <property type="entry name" value="Glyco_hydro_4_C"/>
</dbReference>
<dbReference type="PANTHER" id="PTHR32092:SF14">
    <property type="entry name" value="MALTOSE-6'-PHOSPHATE GLUCOSIDASE"/>
    <property type="match status" value="1"/>
</dbReference>
<comment type="cofactor">
    <cofactor evidence="11">
        <name>NAD(+)</name>
        <dbReference type="ChEBI" id="CHEBI:57540"/>
    </cofactor>
    <text evidence="11">Binds 1 NAD(+) per subunit.</text>
</comment>
<evidence type="ECO:0000256" key="7">
    <source>
        <dbReference type="PIRSR" id="PIRSR601088-1"/>
    </source>
</evidence>
<evidence type="ECO:0000256" key="11">
    <source>
        <dbReference type="RuleBase" id="RU361152"/>
    </source>
</evidence>
<name>A0A430ALW5_9ENTE</name>
<gene>
    <name evidence="13" type="ORF">CBF27_13495</name>
</gene>
<dbReference type="GO" id="GO:0016616">
    <property type="term" value="F:oxidoreductase activity, acting on the CH-OH group of donors, NAD or NADP as acceptor"/>
    <property type="evidence" value="ECO:0007669"/>
    <property type="project" value="InterPro"/>
</dbReference>
<feature type="binding site" evidence="8">
    <location>
        <position position="97"/>
    </location>
    <ligand>
        <name>substrate</name>
    </ligand>
</feature>
<feature type="binding site" evidence="9">
    <location>
        <position position="173"/>
    </location>
    <ligand>
        <name>Mn(2+)</name>
        <dbReference type="ChEBI" id="CHEBI:29035"/>
    </ligand>
</feature>
<feature type="binding site" evidence="8">
    <location>
        <position position="151"/>
    </location>
    <ligand>
        <name>substrate</name>
    </ligand>
</feature>
<evidence type="ECO:0000256" key="5">
    <source>
        <dbReference type="ARBA" id="ARBA00023211"/>
    </source>
</evidence>
<feature type="binding site" evidence="8">
    <location>
        <position position="286"/>
    </location>
    <ligand>
        <name>substrate</name>
    </ligand>
</feature>
<protein>
    <submittedName>
        <fullName evidence="13">Maltose-6'-phosphate glucosidase</fullName>
    </submittedName>
</protein>
<evidence type="ECO:0000313" key="14">
    <source>
        <dbReference type="Proteomes" id="UP000286773"/>
    </source>
</evidence>
<dbReference type="Gene3D" id="3.90.110.10">
    <property type="entry name" value="Lactate dehydrogenase/glycoside hydrolase, family 4, C-terminal"/>
    <property type="match status" value="1"/>
</dbReference>
<keyword evidence="6 11" id="KW-0326">Glycosidase</keyword>
<sequence length="444" mass="50904">MKLKDLKVVIVGGGSSYTPGIVQALIASRDRFDFSELILYDIDNQRNDDMLLIVEYQIGKEGLEHCITVNATSDPKIAFTQADFIFSQIRVGGLKMREQDEKIPLKHGLVGQETCGLGGFSYGLRTIKEILNIVEYVQIYAPEAWILNYTNPETIVSEAVRRAFPRIKMINACDMTISIEETIARNYGYDRKNWIPVYYGLNHFGWYKSIYDKSLDRDIMPEILERLKNEGLKVASFNEGDTTWQEAWEMMAKIVTNFPDAVPNNYLEYYLYSEETVEKMDLNYTRANMVMDSRERRTKIMAEKIRNHVGGNILDFNFGEHGQYIVDMAVSILNDDHGRYMLIVENKGAIPNLRDDAMVEVPSYVGRTGVEPISLRFEIDDFHKGLMEAQNAAEKLLVDAYFEESYDKALKAFTLNQTVPNANVAKKVLDEFIVANEGYWPKLK</sequence>
<organism evidence="13 14">
    <name type="scientific">Vagococcus acidifermentans</name>
    <dbReference type="NCBI Taxonomy" id="564710"/>
    <lineage>
        <taxon>Bacteria</taxon>
        <taxon>Bacillati</taxon>
        <taxon>Bacillota</taxon>
        <taxon>Bacilli</taxon>
        <taxon>Lactobacillales</taxon>
        <taxon>Enterococcaceae</taxon>
        <taxon>Vagococcus</taxon>
    </lineage>
</organism>
<evidence type="ECO:0000256" key="4">
    <source>
        <dbReference type="ARBA" id="ARBA00023027"/>
    </source>
</evidence>
<comment type="similarity">
    <text evidence="1 11">Belongs to the glycosyl hydrolase 4 family.</text>
</comment>
<evidence type="ECO:0000313" key="13">
    <source>
        <dbReference type="EMBL" id="RSU09112.1"/>
    </source>
</evidence>
<keyword evidence="9" id="KW-0533">Nickel</keyword>
<keyword evidence="5 9" id="KW-0464">Manganese</keyword>
<dbReference type="SUPFAM" id="SSF56327">
    <property type="entry name" value="LDH C-terminal domain-like"/>
    <property type="match status" value="1"/>
</dbReference>
<evidence type="ECO:0000256" key="3">
    <source>
        <dbReference type="ARBA" id="ARBA00022801"/>
    </source>
</evidence>
<evidence type="ECO:0000256" key="10">
    <source>
        <dbReference type="PIRSR" id="PIRSR601088-4"/>
    </source>
</evidence>
<evidence type="ECO:0000256" key="2">
    <source>
        <dbReference type="ARBA" id="ARBA00022723"/>
    </source>
</evidence>
<comment type="caution">
    <text evidence="13">The sequence shown here is derived from an EMBL/GenBank/DDBJ whole genome shotgun (WGS) entry which is preliminary data.</text>
</comment>
<dbReference type="Pfam" id="PF02056">
    <property type="entry name" value="Glyco_hydro_4"/>
    <property type="match status" value="1"/>
</dbReference>
<evidence type="ECO:0000259" key="12">
    <source>
        <dbReference type="Pfam" id="PF11975"/>
    </source>
</evidence>
<feature type="domain" description="Glycosyl hydrolase family 4 C-terminal" evidence="12">
    <location>
        <begin position="198"/>
        <end position="419"/>
    </location>
</feature>
<accession>A0A430ALW5</accession>
<keyword evidence="14" id="KW-1185">Reference proteome</keyword>
<dbReference type="Proteomes" id="UP000286773">
    <property type="component" value="Unassembled WGS sequence"/>
</dbReference>
<dbReference type="GO" id="GO:0046872">
    <property type="term" value="F:metal ion binding"/>
    <property type="evidence" value="ECO:0007669"/>
    <property type="project" value="UniProtKB-KW"/>
</dbReference>
<dbReference type="GO" id="GO:0005975">
    <property type="term" value="P:carbohydrate metabolic process"/>
    <property type="evidence" value="ECO:0007669"/>
    <property type="project" value="InterPro"/>
</dbReference>
<feature type="active site" description="Proton acceptor" evidence="7">
    <location>
        <position position="266"/>
    </location>
</feature>
<keyword evidence="9" id="KW-0408">Iron</keyword>
<dbReference type="EMBL" id="NGKC01000023">
    <property type="protein sequence ID" value="RSU09112.1"/>
    <property type="molecule type" value="Genomic_DNA"/>
</dbReference>
<evidence type="ECO:0000256" key="9">
    <source>
        <dbReference type="PIRSR" id="PIRSR601088-3"/>
    </source>
</evidence>
<dbReference type="GO" id="GO:0004553">
    <property type="term" value="F:hydrolase activity, hydrolyzing O-glycosyl compounds"/>
    <property type="evidence" value="ECO:0007669"/>
    <property type="project" value="InterPro"/>
</dbReference>
<feature type="binding site" evidence="9">
    <location>
        <position position="203"/>
    </location>
    <ligand>
        <name>Mn(2+)</name>
        <dbReference type="ChEBI" id="CHEBI:29035"/>
    </ligand>
</feature>
<dbReference type="PANTHER" id="PTHR32092">
    <property type="entry name" value="6-PHOSPHO-BETA-GLUCOSIDASE-RELATED"/>
    <property type="match status" value="1"/>
</dbReference>
<dbReference type="SUPFAM" id="SSF51735">
    <property type="entry name" value="NAD(P)-binding Rossmann-fold domains"/>
    <property type="match status" value="1"/>
</dbReference>
<evidence type="ECO:0000256" key="6">
    <source>
        <dbReference type="ARBA" id="ARBA00023295"/>
    </source>
</evidence>
<dbReference type="RefSeq" id="WP_126815192.1">
    <property type="nucleotide sequence ID" value="NZ_NGKC01000023.1"/>
</dbReference>
<keyword evidence="3 11" id="KW-0378">Hydrolase</keyword>
<feature type="active site" description="Proton donor" evidence="7">
    <location>
        <position position="174"/>
    </location>
</feature>
<dbReference type="Gene3D" id="3.40.50.720">
    <property type="entry name" value="NAD(P)-binding Rossmann-like Domain"/>
    <property type="match status" value="1"/>
</dbReference>
<dbReference type="AlphaFoldDB" id="A0A430ALW5"/>
<dbReference type="InterPro" id="IPR015955">
    <property type="entry name" value="Lactate_DH/Glyco_Ohase_4_C"/>
</dbReference>
<dbReference type="PRINTS" id="PR00732">
    <property type="entry name" value="GLHYDRLASE4"/>
</dbReference>
<keyword evidence="2 9" id="KW-0479">Metal-binding</keyword>
<proteinExistence type="inferred from homology"/>
<dbReference type="InterPro" id="IPR001088">
    <property type="entry name" value="Glyco_hydro_4"/>
</dbReference>
<evidence type="ECO:0000256" key="1">
    <source>
        <dbReference type="ARBA" id="ARBA00010141"/>
    </source>
</evidence>